<organism evidence="3 4">
    <name type="scientific">Erythranthe guttata</name>
    <name type="common">Yellow monkey flower</name>
    <name type="synonym">Mimulus guttatus</name>
    <dbReference type="NCBI Taxonomy" id="4155"/>
    <lineage>
        <taxon>Eukaryota</taxon>
        <taxon>Viridiplantae</taxon>
        <taxon>Streptophyta</taxon>
        <taxon>Embryophyta</taxon>
        <taxon>Tracheophyta</taxon>
        <taxon>Spermatophyta</taxon>
        <taxon>Magnoliopsida</taxon>
        <taxon>eudicotyledons</taxon>
        <taxon>Gunneridae</taxon>
        <taxon>Pentapetalae</taxon>
        <taxon>asterids</taxon>
        <taxon>lamiids</taxon>
        <taxon>Lamiales</taxon>
        <taxon>Phrymaceae</taxon>
        <taxon>Erythranthe</taxon>
    </lineage>
</organism>
<dbReference type="EMBL" id="KI630276">
    <property type="protein sequence ID" value="EYU42768.1"/>
    <property type="molecule type" value="Genomic_DNA"/>
</dbReference>
<feature type="compositionally biased region" description="Acidic residues" evidence="1">
    <location>
        <begin position="159"/>
        <end position="180"/>
    </location>
</feature>
<gene>
    <name evidence="3" type="ORF">MIMGU_mgv1a024146mg</name>
</gene>
<feature type="transmembrane region" description="Helical" evidence="2">
    <location>
        <begin position="25"/>
        <end position="46"/>
    </location>
</feature>
<accession>A0A022RSL5</accession>
<dbReference type="KEGG" id="egt:105951916"/>
<dbReference type="AlphaFoldDB" id="A0A022RSL5"/>
<dbReference type="eggNOG" id="ENOG502SB0B">
    <property type="taxonomic scope" value="Eukaryota"/>
</dbReference>
<sequence>MDYYYNGYSNNNNSKFYYVKKLTQIIISLSLFSFLISQSSLAMILINYYNNYFVPIKIFTYTTERNCIFLLCNGILVLIIQTSGLVTKVTPLDQSGPKGTTTRIDDRLDHETIEIRLDEFQENKAKNVGIINVVEENETEIIIGNKEDYESCGINNQESEFEDDDDEHEEEDDDDDEGVDELNKKCEDFIKKMKQEIQGTPK</sequence>
<protein>
    <recommendedName>
        <fullName evidence="5">DUF4408 domain-containing protein</fullName>
    </recommendedName>
</protein>
<keyword evidence="2" id="KW-0812">Transmembrane</keyword>
<dbReference type="PANTHER" id="PTHR34947">
    <property type="entry name" value="TRANSMEMBRANE PROTEIN"/>
    <property type="match status" value="1"/>
</dbReference>
<evidence type="ECO:0000256" key="1">
    <source>
        <dbReference type="SAM" id="MobiDB-lite"/>
    </source>
</evidence>
<evidence type="ECO:0000313" key="3">
    <source>
        <dbReference type="EMBL" id="EYU42768.1"/>
    </source>
</evidence>
<keyword evidence="4" id="KW-1185">Reference proteome</keyword>
<evidence type="ECO:0000313" key="4">
    <source>
        <dbReference type="Proteomes" id="UP000030748"/>
    </source>
</evidence>
<reference evidence="3 4" key="1">
    <citation type="journal article" date="2013" name="Proc. Natl. Acad. Sci. U.S.A.">
        <title>Fine-scale variation in meiotic recombination in Mimulus inferred from population shotgun sequencing.</title>
        <authorList>
            <person name="Hellsten U."/>
            <person name="Wright K.M."/>
            <person name="Jenkins J."/>
            <person name="Shu S."/>
            <person name="Yuan Y."/>
            <person name="Wessler S.R."/>
            <person name="Schmutz J."/>
            <person name="Willis J.H."/>
            <person name="Rokhsar D.S."/>
        </authorList>
    </citation>
    <scope>NUCLEOTIDE SEQUENCE [LARGE SCALE GENOMIC DNA]</scope>
    <source>
        <strain evidence="4">cv. DUN x IM62</strain>
    </source>
</reference>
<dbReference type="STRING" id="4155.A0A022RSL5"/>
<dbReference type="Proteomes" id="UP000030748">
    <property type="component" value="Unassembled WGS sequence"/>
</dbReference>
<evidence type="ECO:0000256" key="2">
    <source>
        <dbReference type="SAM" id="Phobius"/>
    </source>
</evidence>
<dbReference type="OrthoDB" id="1727102at2759"/>
<feature type="transmembrane region" description="Helical" evidence="2">
    <location>
        <begin position="67"/>
        <end position="86"/>
    </location>
</feature>
<name>A0A022RSL5_ERYGU</name>
<proteinExistence type="predicted"/>
<evidence type="ECO:0008006" key="5">
    <source>
        <dbReference type="Google" id="ProtNLM"/>
    </source>
</evidence>
<keyword evidence="2" id="KW-0472">Membrane</keyword>
<keyword evidence="2" id="KW-1133">Transmembrane helix</keyword>
<dbReference type="PANTHER" id="PTHR34947:SF2">
    <property type="entry name" value="TRANSMEMBRANE PROTEIN"/>
    <property type="match status" value="1"/>
</dbReference>
<feature type="region of interest" description="Disordered" evidence="1">
    <location>
        <begin position="153"/>
        <end position="181"/>
    </location>
</feature>